<accession>A0A9W8ZI28</accession>
<feature type="compositionally biased region" description="Polar residues" evidence="9">
    <location>
        <begin position="533"/>
        <end position="546"/>
    </location>
</feature>
<keyword evidence="3" id="KW-0158">Chromosome</keyword>
<evidence type="ECO:0008006" key="14">
    <source>
        <dbReference type="Google" id="ProtNLM"/>
    </source>
</evidence>
<keyword evidence="7" id="KW-0131">Cell cycle</keyword>
<gene>
    <name evidence="12" type="ORF">N0V91_004903</name>
</gene>
<feature type="compositionally biased region" description="Basic residues" evidence="9">
    <location>
        <begin position="112"/>
        <end position="122"/>
    </location>
</feature>
<evidence type="ECO:0000256" key="9">
    <source>
        <dbReference type="SAM" id="MobiDB-lite"/>
    </source>
</evidence>
<dbReference type="Pfam" id="PF07557">
    <property type="entry name" value="Shugoshin_C"/>
    <property type="match status" value="1"/>
</dbReference>
<evidence type="ECO:0000256" key="8">
    <source>
        <dbReference type="ARBA" id="ARBA00023328"/>
    </source>
</evidence>
<feature type="compositionally biased region" description="Polar residues" evidence="9">
    <location>
        <begin position="613"/>
        <end position="622"/>
    </location>
</feature>
<evidence type="ECO:0000256" key="6">
    <source>
        <dbReference type="ARBA" id="ARBA00023054"/>
    </source>
</evidence>
<keyword evidence="5" id="KW-0159">Chromosome partition</keyword>
<sequence>MARLNEPPAAAPQPSADNIEVVKRRFLRQNRELAKTNSQQSMRIRVLESDCSRLLAENLALRERAMHLQHTVDKQSNSLSFENIDAVRSQLEAKMTELGSLVASLGQPKQPERRRKSQLAKHRPQERNFRSGLCIQEVEDRMMPTIDEGRDHPRRTMNAHEIRNMLEDTESQSPDLGPPPTSSFEVEEVIAFNPNPEPEKQMEDAPAEAAPAESEPVEDEPALPMNLETRKKRRESGPKLNIRRISVFESPEEVKEKPGKLPRTGAKRKFSVQQDEDIPDAQDDFNFNRKTTQDVETDENEEPRAASPARPVLCSRSVNTDPVLSPKKQKSSAKEKEKPEKPEKKKLSSATARARQRLPITRTITPPEVPMLPVPEPVIVAEINLDSLPPKTPAADAIFSPPSTEPSTSRADNKDTPPPGDVTSGNQTGQAGRPSRRARPQVSYKEPSLAVKMRREGKMADAIVPQTDRRTSVEIQLAPLTTGRVPIKREGEEEAEAGSPLREKLDRRENATPPEQPDFSKSTSSRAIAALIEQTSTINRRTSSNFAAKPDEPASNPVEPVEPAPKDEAVEKDNLAIFDFNESPPAKAAPLRTDLAKVARSARRHSSVPALATTETQKTDTSAPALHKRTGSGTITGTITASLAKSTSAARLNAKKASEATKDAAVADADKSSATNSLRAERIASRRKSMML</sequence>
<dbReference type="Pfam" id="PF07558">
    <property type="entry name" value="Shugoshin_N"/>
    <property type="match status" value="1"/>
</dbReference>
<comment type="caution">
    <text evidence="12">The sequence shown here is derived from an EMBL/GenBank/DDBJ whole genome shotgun (WGS) entry which is preliminary data.</text>
</comment>
<keyword evidence="8" id="KW-0137">Centromere</keyword>
<dbReference type="InterPro" id="IPR011515">
    <property type="entry name" value="Shugoshin_C"/>
</dbReference>
<dbReference type="AlphaFoldDB" id="A0A9W8ZI28"/>
<dbReference type="GO" id="GO:0005634">
    <property type="term" value="C:nucleus"/>
    <property type="evidence" value="ECO:0007669"/>
    <property type="project" value="InterPro"/>
</dbReference>
<proteinExistence type="inferred from homology"/>
<dbReference type="EMBL" id="JAPEVA010000030">
    <property type="protein sequence ID" value="KAJ4406019.1"/>
    <property type="molecule type" value="Genomic_DNA"/>
</dbReference>
<comment type="similarity">
    <text evidence="2">Belongs to the shugoshin family.</text>
</comment>
<feature type="compositionally biased region" description="Basic and acidic residues" evidence="9">
    <location>
        <begin position="501"/>
        <end position="510"/>
    </location>
</feature>
<dbReference type="Proteomes" id="UP001140510">
    <property type="component" value="Unassembled WGS sequence"/>
</dbReference>
<evidence type="ECO:0000256" key="1">
    <source>
        <dbReference type="ARBA" id="ARBA00004584"/>
    </source>
</evidence>
<evidence type="ECO:0000256" key="7">
    <source>
        <dbReference type="ARBA" id="ARBA00023306"/>
    </source>
</evidence>
<feature type="region of interest" description="Disordered" evidence="9">
    <location>
        <begin position="659"/>
        <end position="692"/>
    </location>
</feature>
<dbReference type="GO" id="GO:0000779">
    <property type="term" value="C:condensed chromosome, centromeric region"/>
    <property type="evidence" value="ECO:0007669"/>
    <property type="project" value="UniProtKB-ARBA"/>
</dbReference>
<name>A0A9W8ZI28_9PLEO</name>
<feature type="compositionally biased region" description="Basic and acidic residues" evidence="9">
    <location>
        <begin position="332"/>
        <end position="346"/>
    </location>
</feature>
<evidence type="ECO:0000259" key="11">
    <source>
        <dbReference type="Pfam" id="PF07558"/>
    </source>
</evidence>
<evidence type="ECO:0000256" key="3">
    <source>
        <dbReference type="ARBA" id="ARBA00022454"/>
    </source>
</evidence>
<feature type="region of interest" description="Disordered" evidence="9">
    <location>
        <begin position="102"/>
        <end position="130"/>
    </location>
</feature>
<comment type="subcellular location">
    <subcellularLocation>
        <location evidence="1">Chromosome</location>
        <location evidence="1">Centromere</location>
    </subcellularLocation>
</comment>
<feature type="domain" description="Shugoshin N-terminal coiled-coil" evidence="11">
    <location>
        <begin position="22"/>
        <end position="65"/>
    </location>
</feature>
<dbReference type="GO" id="GO:0051301">
    <property type="term" value="P:cell division"/>
    <property type="evidence" value="ECO:0007669"/>
    <property type="project" value="UniProtKB-KW"/>
</dbReference>
<evidence type="ECO:0000259" key="10">
    <source>
        <dbReference type="Pfam" id="PF07557"/>
    </source>
</evidence>
<dbReference type="OrthoDB" id="5394106at2759"/>
<keyword evidence="13" id="KW-1185">Reference proteome</keyword>
<feature type="compositionally biased region" description="Polar residues" evidence="9">
    <location>
        <begin position="401"/>
        <end position="410"/>
    </location>
</feature>
<evidence type="ECO:0000256" key="2">
    <source>
        <dbReference type="ARBA" id="ARBA00010845"/>
    </source>
</evidence>
<evidence type="ECO:0000313" key="13">
    <source>
        <dbReference type="Proteomes" id="UP001140510"/>
    </source>
</evidence>
<feature type="region of interest" description="Disordered" evidence="9">
    <location>
        <begin position="601"/>
        <end position="633"/>
    </location>
</feature>
<dbReference type="InterPro" id="IPR011516">
    <property type="entry name" value="Shugoshin_N"/>
</dbReference>
<feature type="compositionally biased region" description="Acidic residues" evidence="9">
    <location>
        <begin position="274"/>
        <end position="283"/>
    </location>
</feature>
<evidence type="ECO:0000256" key="4">
    <source>
        <dbReference type="ARBA" id="ARBA00022618"/>
    </source>
</evidence>
<feature type="domain" description="Shugoshin C-terminal" evidence="10">
    <location>
        <begin position="432"/>
        <end position="455"/>
    </location>
</feature>
<reference evidence="12" key="1">
    <citation type="submission" date="2022-10" db="EMBL/GenBank/DDBJ databases">
        <title>Tapping the CABI collections for fungal endophytes: first genome assemblies for Collariella, Neodidymelliopsis, Ascochyta clinopodiicola, Didymella pomorum, Didymosphaeria variabile, Neocosmospora piperis and Neocucurbitaria cava.</title>
        <authorList>
            <person name="Hill R."/>
        </authorList>
    </citation>
    <scope>NUCLEOTIDE SEQUENCE</scope>
    <source>
        <strain evidence="12">IMI 355091</strain>
    </source>
</reference>
<keyword evidence="6" id="KW-0175">Coiled coil</keyword>
<feature type="region of interest" description="Disordered" evidence="9">
    <location>
        <begin position="388"/>
        <end position="564"/>
    </location>
</feature>
<dbReference type="GO" id="GO:0045132">
    <property type="term" value="P:meiotic chromosome segregation"/>
    <property type="evidence" value="ECO:0007669"/>
    <property type="project" value="InterPro"/>
</dbReference>
<organism evidence="12 13">
    <name type="scientific">Didymella pomorum</name>
    <dbReference type="NCBI Taxonomy" id="749634"/>
    <lineage>
        <taxon>Eukaryota</taxon>
        <taxon>Fungi</taxon>
        <taxon>Dikarya</taxon>
        <taxon>Ascomycota</taxon>
        <taxon>Pezizomycotina</taxon>
        <taxon>Dothideomycetes</taxon>
        <taxon>Pleosporomycetidae</taxon>
        <taxon>Pleosporales</taxon>
        <taxon>Pleosporineae</taxon>
        <taxon>Didymellaceae</taxon>
        <taxon>Didymella</taxon>
    </lineage>
</organism>
<evidence type="ECO:0000313" key="12">
    <source>
        <dbReference type="EMBL" id="KAJ4406019.1"/>
    </source>
</evidence>
<keyword evidence="4" id="KW-0132">Cell division</keyword>
<protein>
    <recommendedName>
        <fullName evidence="14">Shugoshin</fullName>
    </recommendedName>
</protein>
<feature type="region of interest" description="Disordered" evidence="9">
    <location>
        <begin position="195"/>
        <end position="373"/>
    </location>
</feature>
<evidence type="ECO:0000256" key="5">
    <source>
        <dbReference type="ARBA" id="ARBA00022829"/>
    </source>
</evidence>